<sequence length="129" mass="14725">MENEAIGILEVEVEEPPLRLSTDQREVAKHKIPFADEPRTYWRFFWFWLVFLRIELVLSKRLDTPLSRSFARAFDQGAGTLMGKHLMDPDVRQDLINSYSAFSLSGATQLAWESVLAVVGFVALPLLVT</sequence>
<organism evidence="1 2">
    <name type="scientific">Symbiodinium microadriaticum</name>
    <name type="common">Dinoflagellate</name>
    <name type="synonym">Zooxanthella microadriatica</name>
    <dbReference type="NCBI Taxonomy" id="2951"/>
    <lineage>
        <taxon>Eukaryota</taxon>
        <taxon>Sar</taxon>
        <taxon>Alveolata</taxon>
        <taxon>Dinophyceae</taxon>
        <taxon>Suessiales</taxon>
        <taxon>Symbiodiniaceae</taxon>
        <taxon>Symbiodinium</taxon>
    </lineage>
</organism>
<dbReference type="Proteomes" id="UP000186817">
    <property type="component" value="Unassembled WGS sequence"/>
</dbReference>
<dbReference type="OrthoDB" id="436172at2759"/>
<dbReference type="AlphaFoldDB" id="A0A1Q9DUF9"/>
<evidence type="ECO:0000313" key="1">
    <source>
        <dbReference type="EMBL" id="OLP98807.1"/>
    </source>
</evidence>
<protein>
    <submittedName>
        <fullName evidence="1">Uncharacterized protein</fullName>
    </submittedName>
</protein>
<accession>A0A1Q9DUF9</accession>
<gene>
    <name evidence="1" type="ORF">AK812_SmicGene18716</name>
</gene>
<name>A0A1Q9DUF9_SYMMI</name>
<comment type="caution">
    <text evidence="1">The sequence shown here is derived from an EMBL/GenBank/DDBJ whole genome shotgun (WGS) entry which is preliminary data.</text>
</comment>
<proteinExistence type="predicted"/>
<reference evidence="1 2" key="1">
    <citation type="submission" date="2016-02" db="EMBL/GenBank/DDBJ databases">
        <title>Genome analysis of coral dinoflagellate symbionts highlights evolutionary adaptations to a symbiotic lifestyle.</title>
        <authorList>
            <person name="Aranda M."/>
            <person name="Li Y."/>
            <person name="Liew Y.J."/>
            <person name="Baumgarten S."/>
            <person name="Simakov O."/>
            <person name="Wilson M."/>
            <person name="Piel J."/>
            <person name="Ashoor H."/>
            <person name="Bougouffa S."/>
            <person name="Bajic V.B."/>
            <person name="Ryu T."/>
            <person name="Ravasi T."/>
            <person name="Bayer T."/>
            <person name="Micklem G."/>
            <person name="Kim H."/>
            <person name="Bhak J."/>
            <person name="Lajeunesse T.C."/>
            <person name="Voolstra C.R."/>
        </authorList>
    </citation>
    <scope>NUCLEOTIDE SEQUENCE [LARGE SCALE GENOMIC DNA]</scope>
    <source>
        <strain evidence="1 2">CCMP2467</strain>
    </source>
</reference>
<evidence type="ECO:0000313" key="2">
    <source>
        <dbReference type="Proteomes" id="UP000186817"/>
    </source>
</evidence>
<dbReference type="EMBL" id="LSRX01000385">
    <property type="protein sequence ID" value="OLP98807.1"/>
    <property type="molecule type" value="Genomic_DNA"/>
</dbReference>
<keyword evidence="2" id="KW-1185">Reference proteome</keyword>